<feature type="active site" evidence="9">
    <location>
        <position position="336"/>
    </location>
</feature>
<dbReference type="EC" id="3.4.23.36" evidence="9"/>
<feature type="transmembrane region" description="Helical" evidence="9">
    <location>
        <begin position="130"/>
        <end position="157"/>
    </location>
</feature>
<dbReference type="InterPro" id="IPR001872">
    <property type="entry name" value="Peptidase_A8"/>
</dbReference>
<dbReference type="InterPro" id="IPR036938">
    <property type="entry name" value="PAP2/HPO_sf"/>
</dbReference>
<evidence type="ECO:0000256" key="4">
    <source>
        <dbReference type="ARBA" id="ARBA00022692"/>
    </source>
</evidence>
<dbReference type="HAMAP" id="MF_00161">
    <property type="entry name" value="LspA"/>
    <property type="match status" value="1"/>
</dbReference>
<comment type="function">
    <text evidence="9">This protein specifically catalyzes the removal of signal peptides from prolipoproteins.</text>
</comment>
<evidence type="ECO:0000256" key="2">
    <source>
        <dbReference type="ARBA" id="ARBA00022475"/>
    </source>
</evidence>
<dbReference type="Gene3D" id="1.20.144.10">
    <property type="entry name" value="Phosphatidic acid phosphatase type 2/haloperoxidase"/>
    <property type="match status" value="1"/>
</dbReference>
<dbReference type="GO" id="GO:0005886">
    <property type="term" value="C:plasma membrane"/>
    <property type="evidence" value="ECO:0007669"/>
    <property type="project" value="UniProtKB-SubCell"/>
</dbReference>
<dbReference type="Proteomes" id="UP001056132">
    <property type="component" value="Chromosome 1"/>
</dbReference>
<sequence length="356" mass="38334">MSWKAILYDWGGLNAALFEAVNHGTPPSLAPFAWLFSSLLGNYWTAPLLILGLWRWSSARGEAPRAALGRRQLGRRQLRGLVAAFALALAIATFLKLLFDLPRPLALYGETVRVIGAAEWRYSLPSGHSLYAILAAGALWPLAGARSRIGLALYVVLVGWSRIASGMHFPADVLAAWIIGLGCLALASRLEVWLLPCATTIAPLAAHHWYAVAGVVAWIDQASKSVIVHEFAYGEVLPVNARFNLVHIGNTGAAFSLLAGASGWQRYAFIVLALGVSAWLSWMLRSAVPPLAKLGYSLILGGALGNAADRVVRGMVVDFLDFHWGTVHWPAFNTADVAISMGAVCLIFNALTQRTS</sequence>
<dbReference type="Pfam" id="PF01569">
    <property type="entry name" value="PAP2"/>
    <property type="match status" value="1"/>
</dbReference>
<dbReference type="AlphaFoldDB" id="A0AAE9I0C3"/>
<keyword evidence="4 9" id="KW-0812">Transmembrane</keyword>
<keyword evidence="7 9" id="KW-1133">Transmembrane helix</keyword>
<dbReference type="PANTHER" id="PTHR33695:SF1">
    <property type="entry name" value="LIPOPROTEIN SIGNAL PEPTIDASE"/>
    <property type="match status" value="1"/>
</dbReference>
<feature type="transmembrane region" description="Helical" evidence="9">
    <location>
        <begin position="32"/>
        <end position="57"/>
    </location>
</feature>
<dbReference type="PANTHER" id="PTHR33695">
    <property type="entry name" value="LIPOPROTEIN SIGNAL PEPTIDASE"/>
    <property type="match status" value="1"/>
</dbReference>
<dbReference type="PRINTS" id="PR00781">
    <property type="entry name" value="LIPOSIGPTASE"/>
</dbReference>
<evidence type="ECO:0000256" key="8">
    <source>
        <dbReference type="ARBA" id="ARBA00023136"/>
    </source>
</evidence>
<dbReference type="EMBL" id="CP097330">
    <property type="protein sequence ID" value="URF03976.1"/>
    <property type="molecule type" value="Genomic_DNA"/>
</dbReference>
<feature type="active site" evidence="9">
    <location>
        <position position="318"/>
    </location>
</feature>
<feature type="transmembrane region" description="Helical" evidence="9">
    <location>
        <begin position="331"/>
        <end position="351"/>
    </location>
</feature>
<comment type="caution">
    <text evidence="9">Lacks conserved residue(s) required for the propagation of feature annotation.</text>
</comment>
<dbReference type="GO" id="GO:0006508">
    <property type="term" value="P:proteolysis"/>
    <property type="evidence" value="ECO:0007669"/>
    <property type="project" value="UniProtKB-KW"/>
</dbReference>
<feature type="transmembrane region" description="Helical" evidence="9">
    <location>
        <begin position="78"/>
        <end position="99"/>
    </location>
</feature>
<evidence type="ECO:0000256" key="5">
    <source>
        <dbReference type="ARBA" id="ARBA00022750"/>
    </source>
</evidence>
<gene>
    <name evidence="9 11" type="primary">lspA</name>
    <name evidence="11" type="ORF">M5D45_16045</name>
</gene>
<comment type="subcellular location">
    <subcellularLocation>
        <location evidence="9">Cell membrane</location>
        <topology evidence="9">Multi-pass membrane protein</topology>
    </subcellularLocation>
</comment>
<evidence type="ECO:0000256" key="9">
    <source>
        <dbReference type="HAMAP-Rule" id="MF_00161"/>
    </source>
</evidence>
<evidence type="ECO:0000313" key="11">
    <source>
        <dbReference type="EMBL" id="URF03976.1"/>
    </source>
</evidence>
<organism evidence="11 12">
    <name type="scientific">Cupriavidus campinensis</name>
    <dbReference type="NCBI Taxonomy" id="151783"/>
    <lineage>
        <taxon>Bacteria</taxon>
        <taxon>Pseudomonadati</taxon>
        <taxon>Pseudomonadota</taxon>
        <taxon>Betaproteobacteria</taxon>
        <taxon>Burkholderiales</taxon>
        <taxon>Burkholderiaceae</taxon>
        <taxon>Cupriavidus</taxon>
    </lineage>
</organism>
<evidence type="ECO:0000256" key="7">
    <source>
        <dbReference type="ARBA" id="ARBA00022989"/>
    </source>
</evidence>
<keyword evidence="2 9" id="KW-1003">Cell membrane</keyword>
<reference evidence="11" key="2">
    <citation type="submission" date="2022-05" db="EMBL/GenBank/DDBJ databases">
        <authorList>
            <person name="Kunte H.-J."/>
        </authorList>
    </citation>
    <scope>NUCLEOTIDE SEQUENCE</scope>
    <source>
        <strain evidence="11">G5</strain>
    </source>
</reference>
<comment type="catalytic activity">
    <reaction evidence="9">
        <text>Release of signal peptides from bacterial membrane prolipoproteins. Hydrolyzes -Xaa-Yaa-Zaa-|-(S,diacylglyceryl)Cys-, in which Xaa is hydrophobic (preferably Leu), and Yaa (Ala or Ser) and Zaa (Gly or Ala) have small, neutral side chains.</text>
        <dbReference type="EC" id="3.4.23.36"/>
    </reaction>
</comment>
<keyword evidence="8 9" id="KW-0472">Membrane</keyword>
<comment type="similarity">
    <text evidence="1 9">Belongs to the peptidase A8 family.</text>
</comment>
<dbReference type="GO" id="GO:0004190">
    <property type="term" value="F:aspartic-type endopeptidase activity"/>
    <property type="evidence" value="ECO:0007669"/>
    <property type="project" value="UniProtKB-UniRule"/>
</dbReference>
<dbReference type="NCBIfam" id="TIGR00077">
    <property type="entry name" value="lspA"/>
    <property type="match status" value="1"/>
</dbReference>
<dbReference type="CDD" id="cd01610">
    <property type="entry name" value="PAP2_like"/>
    <property type="match status" value="1"/>
</dbReference>
<dbReference type="SUPFAM" id="SSF48317">
    <property type="entry name" value="Acid phosphatase/Vanadium-dependent haloperoxidase"/>
    <property type="match status" value="1"/>
</dbReference>
<feature type="transmembrane region" description="Helical" evidence="9">
    <location>
        <begin position="267"/>
        <end position="284"/>
    </location>
</feature>
<dbReference type="InterPro" id="IPR000326">
    <property type="entry name" value="PAP2/HPO"/>
</dbReference>
<dbReference type="Pfam" id="PF01252">
    <property type="entry name" value="Peptidase_A8"/>
    <property type="match status" value="1"/>
</dbReference>
<protein>
    <recommendedName>
        <fullName evidence="9">Lipoprotein signal peptidase</fullName>
        <ecNumber evidence="9">3.4.23.36</ecNumber>
    </recommendedName>
    <alternativeName>
        <fullName evidence="9">Prolipoprotein signal peptidase</fullName>
    </alternativeName>
    <alternativeName>
        <fullName evidence="9">Signal peptidase II</fullName>
        <shortName evidence="9">SPase II</shortName>
    </alternativeName>
</protein>
<evidence type="ECO:0000256" key="6">
    <source>
        <dbReference type="ARBA" id="ARBA00022801"/>
    </source>
</evidence>
<reference evidence="11" key="1">
    <citation type="journal article" date="2022" name="Microbiol. Resour. Announc.">
        <title>Genome Sequence of Cupriavidus campinensis Strain G5, a Member of a Bacterial Consortium Capable of Polyethylene Degradation.</title>
        <authorList>
            <person name="Schneider B."/>
            <person name="Pfeiffer F."/>
            <person name="Dyall-Smith M."/>
            <person name="Kunte H.J."/>
        </authorList>
    </citation>
    <scope>NUCLEOTIDE SEQUENCE</scope>
    <source>
        <strain evidence="11">G5</strain>
    </source>
</reference>
<dbReference type="KEGG" id="ccam:M5D45_16045"/>
<name>A0AAE9I0C3_9BURK</name>
<comment type="pathway">
    <text evidence="9">Protein modification; lipoprotein biosynthesis (signal peptide cleavage).</text>
</comment>
<proteinExistence type="inferred from homology"/>
<keyword evidence="5 9" id="KW-0064">Aspartyl protease</keyword>
<evidence type="ECO:0000256" key="3">
    <source>
        <dbReference type="ARBA" id="ARBA00022670"/>
    </source>
</evidence>
<accession>A0AAE9I0C3</accession>
<feature type="transmembrane region" description="Helical" evidence="9">
    <location>
        <begin position="169"/>
        <end position="187"/>
    </location>
</feature>
<keyword evidence="6 9" id="KW-0378">Hydrolase</keyword>
<evidence type="ECO:0000259" key="10">
    <source>
        <dbReference type="SMART" id="SM00014"/>
    </source>
</evidence>
<evidence type="ECO:0000256" key="1">
    <source>
        <dbReference type="ARBA" id="ARBA00006139"/>
    </source>
</evidence>
<feature type="domain" description="Phosphatidic acid phosphatase type 2/haloperoxidase" evidence="10">
    <location>
        <begin position="78"/>
        <end position="188"/>
    </location>
</feature>
<keyword evidence="3 9" id="KW-0645">Protease</keyword>
<dbReference type="SMART" id="SM00014">
    <property type="entry name" value="acidPPc"/>
    <property type="match status" value="1"/>
</dbReference>
<dbReference type="RefSeq" id="WP_250024836.1">
    <property type="nucleotide sequence ID" value="NZ_CP097330.1"/>
</dbReference>
<evidence type="ECO:0000313" key="12">
    <source>
        <dbReference type="Proteomes" id="UP001056132"/>
    </source>
</evidence>